<dbReference type="EMBL" id="ANIY01003317">
    <property type="protein sequence ID" value="ETP36341.1"/>
    <property type="molecule type" value="Genomic_DNA"/>
</dbReference>
<organism evidence="1 2">
    <name type="scientific">Phytophthora nicotianae P10297</name>
    <dbReference type="NCBI Taxonomy" id="1317064"/>
    <lineage>
        <taxon>Eukaryota</taxon>
        <taxon>Sar</taxon>
        <taxon>Stramenopiles</taxon>
        <taxon>Oomycota</taxon>
        <taxon>Peronosporomycetes</taxon>
        <taxon>Peronosporales</taxon>
        <taxon>Peronosporaceae</taxon>
        <taxon>Phytophthora</taxon>
    </lineage>
</organism>
<dbReference type="OrthoDB" id="128611at2759"/>
<name>W2YN32_PHYNI</name>
<reference evidence="1 2" key="1">
    <citation type="submission" date="2013-11" db="EMBL/GenBank/DDBJ databases">
        <title>The Genome Sequence of Phytophthora parasitica P10297.</title>
        <authorList>
            <consortium name="The Broad Institute Genomics Platform"/>
            <person name="Russ C."/>
            <person name="Tyler B."/>
            <person name="Panabieres F."/>
            <person name="Shan W."/>
            <person name="Tripathy S."/>
            <person name="Grunwald N."/>
            <person name="Machado M."/>
            <person name="Johnson C.S."/>
            <person name="Walker B."/>
            <person name="Young S.K."/>
            <person name="Zeng Q."/>
            <person name="Gargeya S."/>
            <person name="Fitzgerald M."/>
            <person name="Haas B."/>
            <person name="Abouelleil A."/>
            <person name="Allen A.W."/>
            <person name="Alvarado L."/>
            <person name="Arachchi H.M."/>
            <person name="Berlin A.M."/>
            <person name="Chapman S.B."/>
            <person name="Gainer-Dewar J."/>
            <person name="Goldberg J."/>
            <person name="Griggs A."/>
            <person name="Gujja S."/>
            <person name="Hansen M."/>
            <person name="Howarth C."/>
            <person name="Imamovic A."/>
            <person name="Ireland A."/>
            <person name="Larimer J."/>
            <person name="McCowan C."/>
            <person name="Murphy C."/>
            <person name="Pearson M."/>
            <person name="Poon T.W."/>
            <person name="Priest M."/>
            <person name="Roberts A."/>
            <person name="Saif S."/>
            <person name="Shea T."/>
            <person name="Sisk P."/>
            <person name="Sykes S."/>
            <person name="Wortman J."/>
            <person name="Nusbaum C."/>
            <person name="Birren B."/>
        </authorList>
    </citation>
    <scope>NUCLEOTIDE SEQUENCE [LARGE SCALE GENOMIC DNA]</scope>
    <source>
        <strain evidence="1 2">P10297</strain>
    </source>
</reference>
<dbReference type="AlphaFoldDB" id="W2YN32"/>
<dbReference type="Proteomes" id="UP000018948">
    <property type="component" value="Unassembled WGS sequence"/>
</dbReference>
<evidence type="ECO:0008006" key="3">
    <source>
        <dbReference type="Google" id="ProtNLM"/>
    </source>
</evidence>
<protein>
    <recommendedName>
        <fullName evidence="3">Ndc10 domain-containing protein</fullName>
    </recommendedName>
</protein>
<evidence type="ECO:0000313" key="1">
    <source>
        <dbReference type="EMBL" id="ETP36341.1"/>
    </source>
</evidence>
<evidence type="ECO:0000313" key="2">
    <source>
        <dbReference type="Proteomes" id="UP000018948"/>
    </source>
</evidence>
<gene>
    <name evidence="1" type="ORF">F442_15698</name>
</gene>
<proteinExistence type="predicted"/>
<accession>W2YN32</accession>
<comment type="caution">
    <text evidence="1">The sequence shown here is derived from an EMBL/GenBank/DDBJ whole genome shotgun (WGS) entry which is preliminary data.</text>
</comment>
<sequence length="441" mass="50587">MLAHPAKEMTFSHTYMVIAWNLMCRSSNTFDIRHSHMEWRGDALQIYFAHMKNDQGGDRPRDPRHIYANLLRPEICPILALGIFWACNDFDGTDLLFPGNNQYERFQKSLQRILTQQDVAAELSRQGLKDTAARYSLSVHLRAGWSLGGVQNTYLRYEAAGDMHVGRTVAGLPTESSQFSILAPHFEDHEEWVKTGVKLMFPGIPERLEFVAEYCLASFVYHYTYLKATLSREHQLFETPLFQDTDLQHQLLNRVKTGDGSEQSRIRPTGIPPHVSLLCEMKWLKQSLVNALSEIESTRVATVKDIVGELEARAIGAGTVTYDGLNDAIRSCLQETGVHDLVQRLANPVQQTQDTTKDNERILTHFWGGRFRRVPAGFHVPDCSIRQAWILWRCGNEAKRWPPFRLLDGRDVPDRKQQRRLSDLRFVMKKLEHDATSKNLL</sequence>